<dbReference type="EMBL" id="CP034184">
    <property type="protein sequence ID" value="AZI43991.1"/>
    <property type="molecule type" value="Genomic_DNA"/>
</dbReference>
<dbReference type="Gene3D" id="1.25.40.10">
    <property type="entry name" value="Tetratricopeptide repeat domain"/>
    <property type="match status" value="3"/>
</dbReference>
<dbReference type="Pfam" id="PF03704">
    <property type="entry name" value="BTAD"/>
    <property type="match status" value="1"/>
</dbReference>
<accession>A0A3G8YQM6</accession>
<gene>
    <name evidence="2" type="ORF">EHF33_13770</name>
</gene>
<dbReference type="InterPro" id="IPR051677">
    <property type="entry name" value="AfsR-DnrI-RedD_regulator"/>
</dbReference>
<feature type="domain" description="Bacterial transcriptional activator" evidence="1">
    <location>
        <begin position="144"/>
        <end position="280"/>
    </location>
</feature>
<evidence type="ECO:0000313" key="2">
    <source>
        <dbReference type="EMBL" id="AZI43991.1"/>
    </source>
</evidence>
<dbReference type="InterPro" id="IPR036388">
    <property type="entry name" value="WH-like_DNA-bd_sf"/>
</dbReference>
<dbReference type="AlphaFoldDB" id="A0A3G8YQM6"/>
<dbReference type="InterPro" id="IPR019734">
    <property type="entry name" value="TPR_rpt"/>
</dbReference>
<dbReference type="Gene3D" id="3.40.50.300">
    <property type="entry name" value="P-loop containing nucleotide triphosphate hydrolases"/>
    <property type="match status" value="1"/>
</dbReference>
<name>A0A3G8YQM6_9DEIO</name>
<dbReference type="InterPro" id="IPR011990">
    <property type="entry name" value="TPR-like_helical_dom_sf"/>
</dbReference>
<protein>
    <recommendedName>
        <fullName evidence="1">Bacterial transcriptional activator domain-containing protein</fullName>
    </recommendedName>
</protein>
<dbReference type="SMART" id="SM00028">
    <property type="entry name" value="TPR"/>
    <property type="match status" value="3"/>
</dbReference>
<dbReference type="OrthoDB" id="9785312at2"/>
<keyword evidence="3" id="KW-1185">Reference proteome</keyword>
<dbReference type="KEGG" id="dph:EHF33_13770"/>
<dbReference type="SMART" id="SM01043">
    <property type="entry name" value="BTAD"/>
    <property type="match status" value="1"/>
</dbReference>
<dbReference type="Gene3D" id="1.10.10.10">
    <property type="entry name" value="Winged helix-like DNA-binding domain superfamily/Winged helix DNA-binding domain"/>
    <property type="match status" value="1"/>
</dbReference>
<organism evidence="2 3">
    <name type="scientific">Deinococcus psychrotolerans</name>
    <dbReference type="NCBI Taxonomy" id="2489213"/>
    <lineage>
        <taxon>Bacteria</taxon>
        <taxon>Thermotogati</taxon>
        <taxon>Deinococcota</taxon>
        <taxon>Deinococci</taxon>
        <taxon>Deinococcales</taxon>
        <taxon>Deinococcaceae</taxon>
        <taxon>Deinococcus</taxon>
    </lineage>
</organism>
<sequence length="1168" mass="127332">MRLDVIARPQNSRKTRLSPLPFQFNRVSNTALRWEISFLRRDSYSYTGVVQFTAPDVTLQLLGVPSLVVDGRVRQLERKAAGVLAYVCLESQVTREQVADLLWPNVPDRSARTNLRQTLWRLRTYGTELVVDNGLLTLASHVHTDVIQFRLATLEGRDLEGLTGEDKLLANKDFSDCPAFEEWLLAEREHHKTLLHDALWKRCRTYQDGGDLSSAMRVATRLLELDPLSEPVYRLIMTLHVGLGDRAAALAAFRTCREVLKQELGVSPLPETLVLADRIRQAGAAGEAQNPPPWQPPLIGRDAESARLNAALDAGQIVMVSGPPGIGKTRLLLEILRTRGAALCLESRPNDETVPYLALGRLARRLLKAHQDAALLYPASTSEPLEDWVRAEAAHLLPDLWPEESRAGLLSSAAAQRRFLEAMTRLVTALLPLALSMQEGSGTGGAGSLLLDDHQWTDERSWEAWMFIFSQPEWRALGVRVGITFRQGELSFSRLETLERLMDGGAALNINLQPLHELGVGTLTRAFLKHRGAESGSVAESSMMEALWRHTGGNPLFVLETLRSLMDAGDFAAYERNPQALPLPPQLEPLLRRRLERVSVPALRLARVAAVAGSEFDAQLAAQVMDLHPLDLVQPWAELEAAQIMSGSSFAHDMIAQAARQGVPLPVRALLHASIASHLQNRSGSYPKATAPEHLALHWEAAGQPSSAAPHWVRAGWVALGRGAWADAALDFRHALTTGGQGSVADAQYGLGMALRGHDPPGAEQAMLAALLAAPNAHREVEVSAALAELYRLCGRLDDALGQIIRATDLASSILTQPEQAELWRVRFAVHLRAGQYAAAEDAILTAQILAPGRTEITNEHALLLWMAGRLDEAAQLYESFQLVTPSAARQPDPAWYAGNLGWTYWALGRLAEAEAILALPMTPPGSPFDVGVRQIHQALVSISQGRYSKALQELDAAEPVLGAYPPPLVDLWHRRGLLAIYAGQYKEAAALLTQAVVLAQEVGDPVRLSLALSGLTSAHALLGQRAEAEHGAQRVRDLSVHIQVPLTQIVANQALVLVATLGGRDEQAANLADEMVRQARTCQMEELLARGLLLRAPLRSAADAKFDLLEAVQLAQAGGMLDVQYHTARALSVTDPAWSTQANDLYRQLIALSPPGFLDALAPPPTA</sequence>
<evidence type="ECO:0000259" key="1">
    <source>
        <dbReference type="SMART" id="SM01043"/>
    </source>
</evidence>
<reference evidence="2 3" key="1">
    <citation type="submission" date="2018-11" db="EMBL/GenBank/DDBJ databases">
        <title>Deinococcus shelandsis sp. nov., isolated from South Shetland Islands soil of Antarctica.</title>
        <authorList>
            <person name="Tian J."/>
        </authorList>
    </citation>
    <scope>NUCLEOTIDE SEQUENCE [LARGE SCALE GENOMIC DNA]</scope>
    <source>
        <strain evidence="2 3">S14-83T</strain>
    </source>
</reference>
<evidence type="ECO:0000313" key="3">
    <source>
        <dbReference type="Proteomes" id="UP000276417"/>
    </source>
</evidence>
<proteinExistence type="predicted"/>
<dbReference type="SUPFAM" id="SSF48452">
    <property type="entry name" value="TPR-like"/>
    <property type="match status" value="3"/>
</dbReference>
<dbReference type="Proteomes" id="UP000276417">
    <property type="component" value="Chromosome 2"/>
</dbReference>
<dbReference type="SUPFAM" id="SSF52540">
    <property type="entry name" value="P-loop containing nucleoside triphosphate hydrolases"/>
    <property type="match status" value="1"/>
</dbReference>
<dbReference type="InterPro" id="IPR005158">
    <property type="entry name" value="BTAD"/>
</dbReference>
<dbReference type="InterPro" id="IPR027417">
    <property type="entry name" value="P-loop_NTPase"/>
</dbReference>
<dbReference type="PANTHER" id="PTHR35807">
    <property type="entry name" value="TRANSCRIPTIONAL REGULATOR REDD-RELATED"/>
    <property type="match status" value="1"/>
</dbReference>
<dbReference type="Pfam" id="PF13191">
    <property type="entry name" value="AAA_16"/>
    <property type="match status" value="1"/>
</dbReference>
<dbReference type="InterPro" id="IPR041664">
    <property type="entry name" value="AAA_16"/>
</dbReference>